<keyword evidence="1" id="KW-0812">Transmembrane</keyword>
<gene>
    <name evidence="2" type="ORF">ACFQRF_09765</name>
</gene>
<sequence length="59" mass="6009">MRGTGRIGHAFTGDAAVFAFPAPQYAGVAVMVLAIGLLASTVPAALAMRARPLDAVRRG</sequence>
<dbReference type="RefSeq" id="WP_379870635.1">
    <property type="nucleotide sequence ID" value="NZ_JBHTBH010000004.1"/>
</dbReference>
<keyword evidence="3" id="KW-1185">Reference proteome</keyword>
<comment type="caution">
    <text evidence="2">The sequence shown here is derived from an EMBL/GenBank/DDBJ whole genome shotgun (WGS) entry which is preliminary data.</text>
</comment>
<evidence type="ECO:0000313" key="3">
    <source>
        <dbReference type="Proteomes" id="UP001596540"/>
    </source>
</evidence>
<organism evidence="2 3">
    <name type="scientific">Marinactinospora rubrisoli</name>
    <dbReference type="NCBI Taxonomy" id="2715399"/>
    <lineage>
        <taxon>Bacteria</taxon>
        <taxon>Bacillati</taxon>
        <taxon>Actinomycetota</taxon>
        <taxon>Actinomycetes</taxon>
        <taxon>Streptosporangiales</taxon>
        <taxon>Nocardiopsidaceae</taxon>
        <taxon>Marinactinospora</taxon>
    </lineage>
</organism>
<reference evidence="3" key="1">
    <citation type="journal article" date="2019" name="Int. J. Syst. Evol. Microbiol.">
        <title>The Global Catalogue of Microorganisms (GCM) 10K type strain sequencing project: providing services to taxonomists for standard genome sequencing and annotation.</title>
        <authorList>
            <consortium name="The Broad Institute Genomics Platform"/>
            <consortium name="The Broad Institute Genome Sequencing Center for Infectious Disease"/>
            <person name="Wu L."/>
            <person name="Ma J."/>
        </authorList>
    </citation>
    <scope>NUCLEOTIDE SEQUENCE [LARGE SCALE GENOMIC DNA]</scope>
    <source>
        <strain evidence="3">CGMCC 4.7382</strain>
    </source>
</reference>
<feature type="transmembrane region" description="Helical" evidence="1">
    <location>
        <begin position="25"/>
        <end position="48"/>
    </location>
</feature>
<protein>
    <recommendedName>
        <fullName evidence="4">ABC3 transporter permease protein domain-containing protein</fullName>
    </recommendedName>
</protein>
<evidence type="ECO:0000313" key="2">
    <source>
        <dbReference type="EMBL" id="MFC7328026.1"/>
    </source>
</evidence>
<name>A0ABW2KFI6_9ACTN</name>
<evidence type="ECO:0000256" key="1">
    <source>
        <dbReference type="SAM" id="Phobius"/>
    </source>
</evidence>
<dbReference type="EMBL" id="JBHTBH010000004">
    <property type="protein sequence ID" value="MFC7328026.1"/>
    <property type="molecule type" value="Genomic_DNA"/>
</dbReference>
<evidence type="ECO:0008006" key="4">
    <source>
        <dbReference type="Google" id="ProtNLM"/>
    </source>
</evidence>
<dbReference type="Proteomes" id="UP001596540">
    <property type="component" value="Unassembled WGS sequence"/>
</dbReference>
<accession>A0ABW2KFI6</accession>
<proteinExistence type="predicted"/>
<keyword evidence="1" id="KW-0472">Membrane</keyword>
<keyword evidence="1" id="KW-1133">Transmembrane helix</keyword>